<protein>
    <recommendedName>
        <fullName evidence="1">N-acetyltransferase domain-containing protein</fullName>
    </recommendedName>
</protein>
<keyword evidence="3" id="KW-1185">Reference proteome</keyword>
<dbReference type="Proteomes" id="UP001583177">
    <property type="component" value="Unassembled WGS sequence"/>
</dbReference>
<dbReference type="Pfam" id="PF13302">
    <property type="entry name" value="Acetyltransf_3"/>
    <property type="match status" value="1"/>
</dbReference>
<dbReference type="InterPro" id="IPR000182">
    <property type="entry name" value="GNAT_dom"/>
</dbReference>
<dbReference type="Gene3D" id="3.40.630.30">
    <property type="match status" value="1"/>
</dbReference>
<evidence type="ECO:0000313" key="3">
    <source>
        <dbReference type="Proteomes" id="UP001583177"/>
    </source>
</evidence>
<name>A0ABR3WBR4_9PEZI</name>
<organism evidence="2 3">
    <name type="scientific">Diaporthe australafricana</name>
    <dbReference type="NCBI Taxonomy" id="127596"/>
    <lineage>
        <taxon>Eukaryota</taxon>
        <taxon>Fungi</taxon>
        <taxon>Dikarya</taxon>
        <taxon>Ascomycota</taxon>
        <taxon>Pezizomycotina</taxon>
        <taxon>Sordariomycetes</taxon>
        <taxon>Sordariomycetidae</taxon>
        <taxon>Diaporthales</taxon>
        <taxon>Diaporthaceae</taxon>
        <taxon>Diaporthe</taxon>
    </lineage>
</organism>
<dbReference type="InterPro" id="IPR051908">
    <property type="entry name" value="Ribosomal_N-acetyltransferase"/>
</dbReference>
<sequence length="240" mass="26871">MAETSVFYFPIETPIANDRVKLIPFDLDLHGAAFIAQSADHPELYAHMSLLPFQTVSELKIPFAKPDAILSLSNPAHTLFAIIDKTRERSPEDPEGELAGMVAYINTSKPHLSSEIGAIIVLPRYQRSHVTSHTVGLMMQYAFASPEEGGMGLRRIEWHCSTANVPSARVAERMGFEKVGVIPYHMLFPLGKRYGKQGNGKPLPPGSDPDDLWRDSFIYSVSWDVWESESREKVEKVMSR</sequence>
<dbReference type="SUPFAM" id="SSF55729">
    <property type="entry name" value="Acyl-CoA N-acyltransferases (Nat)"/>
    <property type="match status" value="1"/>
</dbReference>
<comment type="caution">
    <text evidence="2">The sequence shown here is derived from an EMBL/GenBank/DDBJ whole genome shotgun (WGS) entry which is preliminary data.</text>
</comment>
<gene>
    <name evidence="2" type="ORF">Daus18300_010089</name>
</gene>
<proteinExistence type="predicted"/>
<evidence type="ECO:0000259" key="1">
    <source>
        <dbReference type="PROSITE" id="PS51186"/>
    </source>
</evidence>
<dbReference type="PANTHER" id="PTHR43441">
    <property type="entry name" value="RIBOSOMAL-PROTEIN-SERINE ACETYLTRANSFERASE"/>
    <property type="match status" value="1"/>
</dbReference>
<accession>A0ABR3WBR4</accession>
<feature type="domain" description="N-acetyltransferase" evidence="1">
    <location>
        <begin position="54"/>
        <end position="195"/>
    </location>
</feature>
<dbReference type="InterPro" id="IPR016181">
    <property type="entry name" value="Acyl_CoA_acyltransferase"/>
</dbReference>
<dbReference type="EMBL" id="JAWRVE010000108">
    <property type="protein sequence ID" value="KAL1858088.1"/>
    <property type="molecule type" value="Genomic_DNA"/>
</dbReference>
<reference evidence="2 3" key="1">
    <citation type="journal article" date="2024" name="IMA Fungus">
        <title>IMA Genome - F19 : A genome assembly and annotation guide to empower mycologists, including annotated draft genome sequences of Ceratocystis pirilliformis, Diaporthe australafricana, Fusarium ophioides, Paecilomyces lecythidis, and Sporothrix stenoceras.</title>
        <authorList>
            <person name="Aylward J."/>
            <person name="Wilson A.M."/>
            <person name="Visagie C.M."/>
            <person name="Spraker J."/>
            <person name="Barnes I."/>
            <person name="Buitendag C."/>
            <person name="Ceriani C."/>
            <person name="Del Mar Angel L."/>
            <person name="du Plessis D."/>
            <person name="Fuchs T."/>
            <person name="Gasser K."/>
            <person name="Kramer D."/>
            <person name="Li W."/>
            <person name="Munsamy K."/>
            <person name="Piso A."/>
            <person name="Price J.L."/>
            <person name="Sonnekus B."/>
            <person name="Thomas C."/>
            <person name="van der Nest A."/>
            <person name="van Dijk A."/>
            <person name="van Heerden A."/>
            <person name="van Vuuren N."/>
            <person name="Yilmaz N."/>
            <person name="Duong T.A."/>
            <person name="van der Merwe N.A."/>
            <person name="Wingfield M.J."/>
            <person name="Wingfield B.D."/>
        </authorList>
    </citation>
    <scope>NUCLEOTIDE SEQUENCE [LARGE SCALE GENOMIC DNA]</scope>
    <source>
        <strain evidence="2 3">CMW 18300</strain>
    </source>
</reference>
<dbReference type="CDD" id="cd04301">
    <property type="entry name" value="NAT_SF"/>
    <property type="match status" value="1"/>
</dbReference>
<dbReference type="PROSITE" id="PS51186">
    <property type="entry name" value="GNAT"/>
    <property type="match status" value="1"/>
</dbReference>
<evidence type="ECO:0000313" key="2">
    <source>
        <dbReference type="EMBL" id="KAL1858088.1"/>
    </source>
</evidence>
<dbReference type="PANTHER" id="PTHR43441:SF5">
    <property type="entry name" value="FAMILY ACETYLTRANSFERASE, PUTATIVE-RELATED"/>
    <property type="match status" value="1"/>
</dbReference>